<keyword evidence="1" id="KW-0433">Leucine-rich repeat</keyword>
<dbReference type="EMBL" id="JAPWDV010000001">
    <property type="protein sequence ID" value="KAJ6223455.1"/>
    <property type="molecule type" value="Genomic_DNA"/>
</dbReference>
<dbReference type="PANTHER" id="PTHR24366">
    <property type="entry name" value="IG(IMMUNOGLOBULIN) AND LRR(LEUCINE RICH REPEAT) DOMAINS"/>
    <property type="match status" value="1"/>
</dbReference>
<sequence length="941" mass="107291">MLRLLVPIYILYVALIHADPIKPSESVVIQPTPAVVADSSSASSAKTPRTAAAAAAAALSNVTTYIGGTQSCPPSHLFSPCECFVHGEGARVIRCSGDYNIDLNPIFQRLSIYLPKPDKHFHMLYVNNTNLTYLGNVFHDITFEYIYFDGASSLEFIDPNAFDVTGPYVKEVRAFNTKLKQKSLEDALLGLSSLVHLTVSNVGKCPPEEIIRPCRCEYRMDNWQWIQAKFTRFVCGEESEEDLRMQYVLNANRTREQFAFSTTRRLQIYFERLSENLNKLGWQKRFDEFVLQNSAISEIPRNLFHDLNFYGVKFDNCPELTAIHPQAFQSTEQFIEELYIRRARLGNERWKLRDTFNAITSLTNLRALYLLESGLQSVPHHAFRPLKGRFQRKLVKITINLPNNREASIRQVGSYAFYYLSNLRSIDLSLNSIDKVHKNAFSFRWESTETLEINLAGNNLTDTSIEAGAFLETQRPVKLILGQESNGNPDLRHLDERVFRPLLNENEKNVITMQSSKHPSGGNRLQCDCQSRWIFNEFGKIRSGLKDVMCVSNGSWECLPPCLVFGTDLLHCGSNQYFNIEDVFYSLNRNLQSDEKHFRRFVLSNLQIESIPHKSFGDITFEEFELDDCPNLKYVDERAFGLTKENLTKIMIRNTPQLAEMRFSTFQRLKYLSIKFTGKFRLTDESFKSDLPTETLLKLHLDVDGLLPSSIETNALSYAYRPIHVFINHPISIGKQQCKLLTLEEEIYAPFLAVNPDNKIRVNSCPILCDCTIKWLFDAPKDWWMRVEAGDSNIGLQCDDQRSLYFYSDYDFRSCPKSNLLKYFGPENGSKLSNTPTLNSAAGSENNLKREEKPEPVKVEPVVPVVPTELTAKTEPVEKDVLKTPPQPSQPVEGEKVTKVETVAPKVTVPKTPVPKASPVKPLESAVRSEAKKHSNPMRRL</sequence>
<dbReference type="InterPro" id="IPR032675">
    <property type="entry name" value="LRR_dom_sf"/>
</dbReference>
<evidence type="ECO:0000313" key="6">
    <source>
        <dbReference type="Proteomes" id="UP001142055"/>
    </source>
</evidence>
<keyword evidence="6" id="KW-1185">Reference proteome</keyword>
<feature type="chain" id="PRO_5040145470" evidence="4">
    <location>
        <begin position="19"/>
        <end position="941"/>
    </location>
</feature>
<keyword evidence="4" id="KW-0732">Signal</keyword>
<dbReference type="OMA" id="FRWESTE"/>
<name>A0A9Q0MCN4_BLOTA</name>
<feature type="compositionally biased region" description="Basic and acidic residues" evidence="3">
    <location>
        <begin position="847"/>
        <end position="858"/>
    </location>
</feature>
<feature type="signal peptide" evidence="4">
    <location>
        <begin position="1"/>
        <end position="18"/>
    </location>
</feature>
<feature type="region of interest" description="Disordered" evidence="3">
    <location>
        <begin position="832"/>
        <end position="941"/>
    </location>
</feature>
<dbReference type="SMART" id="SM00369">
    <property type="entry name" value="LRR_TYP"/>
    <property type="match status" value="2"/>
</dbReference>
<accession>A0A9Q0MCN4</accession>
<evidence type="ECO:0000256" key="3">
    <source>
        <dbReference type="SAM" id="MobiDB-lite"/>
    </source>
</evidence>
<evidence type="ECO:0000256" key="4">
    <source>
        <dbReference type="SAM" id="SignalP"/>
    </source>
</evidence>
<dbReference type="SUPFAM" id="SSF52058">
    <property type="entry name" value="L domain-like"/>
    <property type="match status" value="2"/>
</dbReference>
<dbReference type="PANTHER" id="PTHR24366:SF96">
    <property type="entry name" value="LEUCINE RICH REPEAT CONTAINING 53"/>
    <property type="match status" value="1"/>
</dbReference>
<organism evidence="5 6">
    <name type="scientific">Blomia tropicalis</name>
    <name type="common">Mite</name>
    <dbReference type="NCBI Taxonomy" id="40697"/>
    <lineage>
        <taxon>Eukaryota</taxon>
        <taxon>Metazoa</taxon>
        <taxon>Ecdysozoa</taxon>
        <taxon>Arthropoda</taxon>
        <taxon>Chelicerata</taxon>
        <taxon>Arachnida</taxon>
        <taxon>Acari</taxon>
        <taxon>Acariformes</taxon>
        <taxon>Sarcoptiformes</taxon>
        <taxon>Astigmata</taxon>
        <taxon>Glycyphagoidea</taxon>
        <taxon>Echimyopodidae</taxon>
        <taxon>Blomia</taxon>
    </lineage>
</organism>
<dbReference type="AlphaFoldDB" id="A0A9Q0MCN4"/>
<feature type="compositionally biased region" description="Low complexity" evidence="3">
    <location>
        <begin position="900"/>
        <end position="922"/>
    </location>
</feature>
<gene>
    <name evidence="5" type="ORF">RDWZM_002000</name>
</gene>
<dbReference type="InterPro" id="IPR026906">
    <property type="entry name" value="LRR_5"/>
</dbReference>
<reference evidence="5" key="1">
    <citation type="submission" date="2022-12" db="EMBL/GenBank/DDBJ databases">
        <title>Genome assemblies of Blomia tropicalis.</title>
        <authorList>
            <person name="Cui Y."/>
        </authorList>
    </citation>
    <scope>NUCLEOTIDE SEQUENCE</scope>
    <source>
        <tissue evidence="5">Adult mites</tissue>
    </source>
</reference>
<feature type="compositionally biased region" description="Polar residues" evidence="3">
    <location>
        <begin position="832"/>
        <end position="846"/>
    </location>
</feature>
<keyword evidence="2" id="KW-0677">Repeat</keyword>
<protein>
    <submittedName>
        <fullName evidence="5">Uncharacterized protein</fullName>
    </submittedName>
</protein>
<dbReference type="Gene3D" id="3.80.10.10">
    <property type="entry name" value="Ribonuclease Inhibitor"/>
    <property type="match status" value="3"/>
</dbReference>
<evidence type="ECO:0000256" key="2">
    <source>
        <dbReference type="ARBA" id="ARBA00022737"/>
    </source>
</evidence>
<evidence type="ECO:0000313" key="5">
    <source>
        <dbReference type="EMBL" id="KAJ6223455.1"/>
    </source>
</evidence>
<comment type="caution">
    <text evidence="5">The sequence shown here is derived from an EMBL/GenBank/DDBJ whole genome shotgun (WGS) entry which is preliminary data.</text>
</comment>
<evidence type="ECO:0000256" key="1">
    <source>
        <dbReference type="ARBA" id="ARBA00022614"/>
    </source>
</evidence>
<dbReference type="Proteomes" id="UP001142055">
    <property type="component" value="Chromosome 1"/>
</dbReference>
<dbReference type="InterPro" id="IPR003591">
    <property type="entry name" value="Leu-rich_rpt_typical-subtyp"/>
</dbReference>
<proteinExistence type="predicted"/>
<dbReference type="Pfam" id="PF13306">
    <property type="entry name" value="LRR_5"/>
    <property type="match status" value="2"/>
</dbReference>